<accession>A0AA38YEZ9</accession>
<evidence type="ECO:0000313" key="2">
    <source>
        <dbReference type="EMBL" id="KAJ9644944.1"/>
    </source>
</evidence>
<comment type="caution">
    <text evidence="2">The sequence shown here is derived from an EMBL/GenBank/DDBJ whole genome shotgun (WGS) entry which is preliminary data.</text>
</comment>
<feature type="compositionally biased region" description="Basic and acidic residues" evidence="1">
    <location>
        <begin position="46"/>
        <end position="61"/>
    </location>
</feature>
<feature type="region of interest" description="Disordered" evidence="1">
    <location>
        <begin position="1"/>
        <end position="21"/>
    </location>
</feature>
<reference evidence="2" key="1">
    <citation type="submission" date="2022-10" db="EMBL/GenBank/DDBJ databases">
        <title>Culturing micro-colonial fungi from biological soil crusts in the Mojave desert and describing Neophaeococcomyces mojavensis, and introducing the new genera and species Taxawa tesnikishii.</title>
        <authorList>
            <person name="Kurbessoian T."/>
            <person name="Stajich J.E."/>
        </authorList>
    </citation>
    <scope>NUCLEOTIDE SEQUENCE</scope>
    <source>
        <strain evidence="2">TK_35</strain>
    </source>
</reference>
<evidence type="ECO:0000313" key="3">
    <source>
        <dbReference type="Proteomes" id="UP001172681"/>
    </source>
</evidence>
<gene>
    <name evidence="2" type="ORF">H2204_001406</name>
</gene>
<proteinExistence type="predicted"/>
<dbReference type="AlphaFoldDB" id="A0AA38YEZ9"/>
<evidence type="ECO:0000256" key="1">
    <source>
        <dbReference type="SAM" id="MobiDB-lite"/>
    </source>
</evidence>
<protein>
    <submittedName>
        <fullName evidence="2">Uncharacterized protein</fullName>
    </submittedName>
</protein>
<dbReference type="Proteomes" id="UP001172681">
    <property type="component" value="Unassembled WGS sequence"/>
</dbReference>
<dbReference type="EMBL" id="JAPDRN010000005">
    <property type="protein sequence ID" value="KAJ9644944.1"/>
    <property type="molecule type" value="Genomic_DNA"/>
</dbReference>
<feature type="compositionally biased region" description="Polar residues" evidence="1">
    <location>
        <begin position="73"/>
        <end position="90"/>
    </location>
</feature>
<organism evidence="2 3">
    <name type="scientific">Knufia peltigerae</name>
    <dbReference type="NCBI Taxonomy" id="1002370"/>
    <lineage>
        <taxon>Eukaryota</taxon>
        <taxon>Fungi</taxon>
        <taxon>Dikarya</taxon>
        <taxon>Ascomycota</taxon>
        <taxon>Pezizomycotina</taxon>
        <taxon>Eurotiomycetes</taxon>
        <taxon>Chaetothyriomycetidae</taxon>
        <taxon>Chaetothyriales</taxon>
        <taxon>Trichomeriaceae</taxon>
        <taxon>Knufia</taxon>
    </lineage>
</organism>
<keyword evidence="3" id="KW-1185">Reference proteome</keyword>
<feature type="compositionally biased region" description="Polar residues" evidence="1">
    <location>
        <begin position="10"/>
        <end position="21"/>
    </location>
</feature>
<name>A0AA38YEZ9_9EURO</name>
<feature type="region of interest" description="Disordered" evidence="1">
    <location>
        <begin position="38"/>
        <end position="105"/>
    </location>
</feature>
<sequence length="105" mass="11563">MQQGVPPVAITQSTPSANNQFKMPSTYLGYFNIVEAQKNKSAKPSSRRDSNESDASAESRKGRSFFKRALNQLRPTQEPLTPASIYSPSIKQEPLFGGQKQSTKA</sequence>